<name>A0A091BAW1_9GAMM</name>
<dbReference type="EMBL" id="AWXU01000047">
    <property type="protein sequence ID" value="KFN48871.1"/>
    <property type="molecule type" value="Genomic_DNA"/>
</dbReference>
<comment type="caution">
    <text evidence="1">The sequence shown here is derived from an EMBL/GenBank/DDBJ whole genome shotgun (WGS) entry which is preliminary data.</text>
</comment>
<evidence type="ECO:0000313" key="1">
    <source>
        <dbReference type="EMBL" id="KFN48871.1"/>
    </source>
</evidence>
<dbReference type="AlphaFoldDB" id="A0A091BAW1"/>
<accession>A0A091BAW1</accession>
<evidence type="ECO:0000313" key="2">
    <source>
        <dbReference type="Proteomes" id="UP000029391"/>
    </source>
</evidence>
<reference evidence="1 2" key="1">
    <citation type="submission" date="2013-09" db="EMBL/GenBank/DDBJ databases">
        <title>Genome sequencing of Arenimonas composti.</title>
        <authorList>
            <person name="Chen F."/>
            <person name="Wang G."/>
        </authorList>
    </citation>
    <scope>NUCLEOTIDE SEQUENCE [LARGE SCALE GENOMIC DNA]</scope>
    <source>
        <strain evidence="1 2">TR7-09</strain>
    </source>
</reference>
<gene>
    <name evidence="1" type="ORF">P873_13035</name>
</gene>
<keyword evidence="2" id="KW-1185">Reference proteome</keyword>
<organism evidence="1 2">
    <name type="scientific">Arenimonas composti TR7-09 = DSM 18010</name>
    <dbReference type="NCBI Taxonomy" id="1121013"/>
    <lineage>
        <taxon>Bacteria</taxon>
        <taxon>Pseudomonadati</taxon>
        <taxon>Pseudomonadota</taxon>
        <taxon>Gammaproteobacteria</taxon>
        <taxon>Lysobacterales</taxon>
        <taxon>Lysobacteraceae</taxon>
        <taxon>Arenimonas</taxon>
    </lineage>
</organism>
<protein>
    <submittedName>
        <fullName evidence="1">Uncharacterized protein</fullName>
    </submittedName>
</protein>
<proteinExistence type="predicted"/>
<dbReference type="Proteomes" id="UP000029391">
    <property type="component" value="Unassembled WGS sequence"/>
</dbReference>
<sequence>MPRVIAPISHQKPAQALPVTSQVPRITSESATEIAVARLSAVHSARFATRSLRGSRIVMS</sequence>